<accession>A0A1H0A3D0</accession>
<feature type="domain" description="Response regulatory" evidence="2">
    <location>
        <begin position="8"/>
        <end position="124"/>
    </location>
</feature>
<dbReference type="Proteomes" id="UP000198704">
    <property type="component" value="Unassembled WGS sequence"/>
</dbReference>
<dbReference type="PROSITE" id="PS50110">
    <property type="entry name" value="RESPONSE_REGULATORY"/>
    <property type="match status" value="1"/>
</dbReference>
<keyword evidence="4" id="KW-1185">Reference proteome</keyword>
<evidence type="ECO:0000313" key="4">
    <source>
        <dbReference type="Proteomes" id="UP000198704"/>
    </source>
</evidence>
<dbReference type="OrthoDB" id="9800897at2"/>
<dbReference type="GO" id="GO:0000160">
    <property type="term" value="P:phosphorelay signal transduction system"/>
    <property type="evidence" value="ECO:0007669"/>
    <property type="project" value="InterPro"/>
</dbReference>
<feature type="modified residue" description="4-aspartylphosphate" evidence="1">
    <location>
        <position position="57"/>
    </location>
</feature>
<dbReference type="STRING" id="582672.SAMN05216360_10751"/>
<evidence type="ECO:0000313" key="3">
    <source>
        <dbReference type="EMBL" id="SDN27905.1"/>
    </source>
</evidence>
<dbReference type="InterPro" id="IPR001789">
    <property type="entry name" value="Sig_transdc_resp-reg_receiver"/>
</dbReference>
<protein>
    <submittedName>
        <fullName evidence="3">Response regulator receiver protein</fullName>
    </submittedName>
</protein>
<dbReference type="InterPro" id="IPR052048">
    <property type="entry name" value="ST_Response_Regulator"/>
</dbReference>
<dbReference type="EMBL" id="FNHS01000007">
    <property type="protein sequence ID" value="SDN27905.1"/>
    <property type="molecule type" value="Genomic_DNA"/>
</dbReference>
<dbReference type="Pfam" id="PF00072">
    <property type="entry name" value="Response_reg"/>
    <property type="match status" value="1"/>
</dbReference>
<dbReference type="SMART" id="SM00448">
    <property type="entry name" value="REC"/>
    <property type="match status" value="1"/>
</dbReference>
<dbReference type="RefSeq" id="WP_091716256.1">
    <property type="nucleotide sequence ID" value="NZ_FNHS01000007.1"/>
</dbReference>
<dbReference type="PANTHER" id="PTHR43228">
    <property type="entry name" value="TWO-COMPONENT RESPONSE REGULATOR"/>
    <property type="match status" value="1"/>
</dbReference>
<dbReference type="PANTHER" id="PTHR43228:SF1">
    <property type="entry name" value="TWO-COMPONENT RESPONSE REGULATOR ARR22"/>
    <property type="match status" value="1"/>
</dbReference>
<dbReference type="SUPFAM" id="SSF52172">
    <property type="entry name" value="CheY-like"/>
    <property type="match status" value="1"/>
</dbReference>
<gene>
    <name evidence="3" type="ORF">SAMN05216360_10751</name>
</gene>
<dbReference type="AlphaFoldDB" id="A0A1H0A3D0"/>
<dbReference type="InterPro" id="IPR011006">
    <property type="entry name" value="CheY-like_superfamily"/>
</dbReference>
<reference evidence="4" key="1">
    <citation type="submission" date="2016-10" db="EMBL/GenBank/DDBJ databases">
        <authorList>
            <person name="Varghese N."/>
            <person name="Submissions S."/>
        </authorList>
    </citation>
    <scope>NUCLEOTIDE SEQUENCE [LARGE SCALE GENOMIC DNA]</scope>
    <source>
        <strain evidence="4">BL47</strain>
    </source>
</reference>
<evidence type="ECO:0000256" key="1">
    <source>
        <dbReference type="PROSITE-ProRule" id="PRU00169"/>
    </source>
</evidence>
<organism evidence="3 4">
    <name type="scientific">Methylobacterium phyllostachyos</name>
    <dbReference type="NCBI Taxonomy" id="582672"/>
    <lineage>
        <taxon>Bacteria</taxon>
        <taxon>Pseudomonadati</taxon>
        <taxon>Pseudomonadota</taxon>
        <taxon>Alphaproteobacteria</taxon>
        <taxon>Hyphomicrobiales</taxon>
        <taxon>Methylobacteriaceae</taxon>
        <taxon>Methylobacterium</taxon>
    </lineage>
</organism>
<dbReference type="Gene3D" id="3.40.50.2300">
    <property type="match status" value="1"/>
</dbReference>
<proteinExistence type="predicted"/>
<evidence type="ECO:0000259" key="2">
    <source>
        <dbReference type="PROSITE" id="PS50110"/>
    </source>
</evidence>
<keyword evidence="1" id="KW-0597">Phosphoprotein</keyword>
<sequence>MKAPHETNCLVVDDSAVIRKVARRIIEDLGMNVSEAEDGNAALEACAAHMPDAILLDWNMPNMDGYAFLQALRRSEGGEVPKVLFCTTENDVGAIARALRAGADEYIMKPFDRDILAAKLEQVGLVADAA</sequence>
<name>A0A1H0A3D0_9HYPH</name>